<evidence type="ECO:0000259" key="7">
    <source>
        <dbReference type="Pfam" id="PF25826"/>
    </source>
</evidence>
<feature type="compositionally biased region" description="Low complexity" evidence="5">
    <location>
        <begin position="931"/>
        <end position="942"/>
    </location>
</feature>
<dbReference type="Proteomes" id="UP001497516">
    <property type="component" value="Chromosome 8"/>
</dbReference>
<dbReference type="Pfam" id="PF25826">
    <property type="entry name" value="DUF7952"/>
    <property type="match status" value="1"/>
</dbReference>
<feature type="region of interest" description="Disordered" evidence="5">
    <location>
        <begin position="853"/>
        <end position="992"/>
    </location>
</feature>
<dbReference type="Pfam" id="PF24662">
    <property type="entry name" value="DUF7650"/>
    <property type="match status" value="1"/>
</dbReference>
<reference evidence="8 9" key="1">
    <citation type="submission" date="2024-04" db="EMBL/GenBank/DDBJ databases">
        <authorList>
            <person name="Fracassetti M."/>
        </authorList>
    </citation>
    <scope>NUCLEOTIDE SEQUENCE [LARGE SCALE GENOMIC DNA]</scope>
</reference>
<keyword evidence="4" id="KW-0539">Nucleus</keyword>
<keyword evidence="3" id="KW-0804">Transcription</keyword>
<dbReference type="PANTHER" id="PTHR13859">
    <property type="entry name" value="ATROPHIN-RELATED"/>
    <property type="match status" value="1"/>
</dbReference>
<organism evidence="8 9">
    <name type="scientific">Linum trigynum</name>
    <dbReference type="NCBI Taxonomy" id="586398"/>
    <lineage>
        <taxon>Eukaryota</taxon>
        <taxon>Viridiplantae</taxon>
        <taxon>Streptophyta</taxon>
        <taxon>Embryophyta</taxon>
        <taxon>Tracheophyta</taxon>
        <taxon>Spermatophyta</taxon>
        <taxon>Magnoliopsida</taxon>
        <taxon>eudicotyledons</taxon>
        <taxon>Gunneridae</taxon>
        <taxon>Pentapetalae</taxon>
        <taxon>rosids</taxon>
        <taxon>fabids</taxon>
        <taxon>Malpighiales</taxon>
        <taxon>Linaceae</taxon>
        <taxon>Linum</taxon>
    </lineage>
</organism>
<dbReference type="GO" id="GO:0003714">
    <property type="term" value="F:transcription corepressor activity"/>
    <property type="evidence" value="ECO:0007669"/>
    <property type="project" value="TreeGrafter"/>
</dbReference>
<evidence type="ECO:0000256" key="5">
    <source>
        <dbReference type="SAM" id="MobiDB-lite"/>
    </source>
</evidence>
<dbReference type="Gene3D" id="1.10.10.60">
    <property type="entry name" value="Homeodomain-like"/>
    <property type="match status" value="1"/>
</dbReference>
<evidence type="ECO:0000313" key="8">
    <source>
        <dbReference type="EMBL" id="CAL1407395.1"/>
    </source>
</evidence>
<feature type="compositionally biased region" description="Basic and acidic residues" evidence="5">
    <location>
        <begin position="118"/>
        <end position="133"/>
    </location>
</feature>
<evidence type="ECO:0000313" key="9">
    <source>
        <dbReference type="Proteomes" id="UP001497516"/>
    </source>
</evidence>
<evidence type="ECO:0000256" key="1">
    <source>
        <dbReference type="ARBA" id="ARBA00004123"/>
    </source>
</evidence>
<dbReference type="InterPro" id="IPR009057">
    <property type="entry name" value="Homeodomain-like_sf"/>
</dbReference>
<accession>A0AAV2GCI2</accession>
<dbReference type="EMBL" id="OZ034821">
    <property type="protein sequence ID" value="CAL1407395.1"/>
    <property type="molecule type" value="Genomic_DNA"/>
</dbReference>
<feature type="domain" description="DUF7952" evidence="7">
    <location>
        <begin position="264"/>
        <end position="394"/>
    </location>
</feature>
<keyword evidence="2" id="KW-0805">Transcription regulation</keyword>
<evidence type="ECO:0000259" key="6">
    <source>
        <dbReference type="Pfam" id="PF24662"/>
    </source>
</evidence>
<feature type="region of interest" description="Disordered" evidence="5">
    <location>
        <begin position="592"/>
        <end position="613"/>
    </location>
</feature>
<feature type="region of interest" description="Disordered" evidence="5">
    <location>
        <begin position="97"/>
        <end position="133"/>
    </location>
</feature>
<sequence length="992" mass="109529">MESTQPDQDNCLVKETDVEQLVCAAGSLNICGVSGYPSLSPRIGDDYQVKIPPLESQSEAISDASLRFLGLPISIMLIHDKIDSRAEKELRLLGHCGNAKTSTKSGKSKKHNNATEKTGSKLKDEPLDDDRSVHFEKKRKALNKAGSKLKDEPLDDESIHCEKKHKTSEKVGSMIKDDLLDNGPSVPCEKKHNAIENVGSEQKDVQINDASSAHFEKKHDSIEKVGSKLEDEALDERSVKPQKGNSECGSETYSFVPGSLGSCWNEDEVESFILGLYIFGKSFVPIKKFVDTKEMGDILSFYYGRFYGSDRYKRWSDCRKVKRRKCVSGDKLFTGWRQQELISRLQPHISESYQKTFQEISEVMAEGKIPLEDYASILKAAVGIHVLVEAIGIGKGKEDLTNPGMESMKTNPATTKSCSSLTPTDIVTLLTGGFRLSKARCTDIFWEAVWPRLLAKGWHSEQPNNLNYLDAKTNLVFLVPGVKKYSRRDLVKGFHYFDSVADVLSRVASEPELLELQGADEENKDDSVVPQSRNYLKPRVSNGNAKSMKFTVVDSSSVSGERGGLVKVKRMRYLPRDLVVTSMVTRISGMKGSLSIEDSKEEEDEDEEKQKPKDYDTIKMVDETKTKVVPNTGKVATSAKFTIVDTSRGKSSSNKIFELRHLPSGDRVTCRWIKLSDENRKIAHDDKVDGDGALHRKNKIHDSKELPPQQAKPSSNTVKTSYKEGSNVSNGNQTTKDAAPVQQFSRRPKPGHSNNLVPLVKRRRLTACISTEMSHVTGNCTTVKLGAKEKKICSGLDSSKTVKKNTLKVIVRPQPKLSSSSSAEGCADKECGGGVMSNANVSDMKGDEVAESLPDLNLQPQRQLDSELVGEKAESVASESSNLDPGEMPSYNPVSANPESRRQSTRNRPLTTRALEALQYEFLDVRKRPRSSQQEGGSSSSSRRSRSKKIKVTSSSKLVVVAEEEKIENSSGGGSSIEEPAAAMHPESCSTR</sequence>
<feature type="compositionally biased region" description="Polar residues" evidence="5">
    <location>
        <begin position="711"/>
        <end position="736"/>
    </location>
</feature>
<comment type="subcellular location">
    <subcellularLocation>
        <location evidence="1">Nucleus</location>
    </subcellularLocation>
</comment>
<dbReference type="SUPFAM" id="SSF46689">
    <property type="entry name" value="Homeodomain-like"/>
    <property type="match status" value="1"/>
</dbReference>
<evidence type="ECO:0000256" key="4">
    <source>
        <dbReference type="ARBA" id="ARBA00023242"/>
    </source>
</evidence>
<keyword evidence="9" id="KW-1185">Reference proteome</keyword>
<feature type="region of interest" description="Disordered" evidence="5">
    <location>
        <begin position="700"/>
        <end position="758"/>
    </location>
</feature>
<feature type="compositionally biased region" description="Low complexity" evidence="5">
    <location>
        <begin position="952"/>
        <end position="961"/>
    </location>
</feature>
<evidence type="ECO:0008006" key="10">
    <source>
        <dbReference type="Google" id="ProtNLM"/>
    </source>
</evidence>
<protein>
    <recommendedName>
        <fullName evidence="10">SANT domain-containing protein</fullName>
    </recommendedName>
</protein>
<feature type="domain" description="DUF7650" evidence="6">
    <location>
        <begin position="424"/>
        <end position="511"/>
    </location>
</feature>
<dbReference type="AlphaFoldDB" id="A0AAV2GCI2"/>
<dbReference type="GO" id="GO:0005634">
    <property type="term" value="C:nucleus"/>
    <property type="evidence" value="ECO:0007669"/>
    <property type="project" value="UniProtKB-SubCell"/>
</dbReference>
<dbReference type="InterPro" id="IPR057712">
    <property type="entry name" value="DUF7952"/>
</dbReference>
<gene>
    <name evidence="8" type="ORF">LTRI10_LOCUS47063</name>
</gene>
<name>A0AAV2GCI2_9ROSI</name>
<dbReference type="PANTHER" id="PTHR13859:SF31">
    <property type="entry name" value="ELM2 DOMAIN-CONTAINING PROTEIN"/>
    <property type="match status" value="1"/>
</dbReference>
<proteinExistence type="predicted"/>
<evidence type="ECO:0000256" key="3">
    <source>
        <dbReference type="ARBA" id="ARBA00023163"/>
    </source>
</evidence>
<dbReference type="InterPro" id="IPR056067">
    <property type="entry name" value="DUF7650"/>
</dbReference>
<dbReference type="FunFam" id="1.10.10.60:FF:000374">
    <property type="entry name" value="Arginine-glutamic acid dipeptide repeat protein"/>
    <property type="match status" value="1"/>
</dbReference>
<evidence type="ECO:0000256" key="2">
    <source>
        <dbReference type="ARBA" id="ARBA00023015"/>
    </source>
</evidence>